<accession>A0A8T5UTJ5</accession>
<comment type="caution">
    <text evidence="3">The sequence shown here is derived from an EMBL/GenBank/DDBJ whole genome shotgun (WGS) entry which is preliminary data.</text>
</comment>
<feature type="region of interest" description="Disordered" evidence="1">
    <location>
        <begin position="181"/>
        <end position="215"/>
    </location>
</feature>
<dbReference type="RefSeq" id="WP_223791142.1">
    <property type="nucleotide sequence ID" value="NZ_JAIOUQ010000007.1"/>
</dbReference>
<reference evidence="4" key="1">
    <citation type="journal article" date="2022" name="Microbiol. Resour. Announc.">
        <title>Draft Genome Sequence of a Methanogenic Archaeon from West Spitsbergen Permafrost.</title>
        <authorList>
            <person name="Trubitsyn V."/>
            <person name="Rivkina E."/>
            <person name="Shcherbakova V."/>
        </authorList>
    </citation>
    <scope>NUCLEOTIDE SEQUENCE [LARGE SCALE GENOMIC DNA]</scope>
    <source>
        <strain evidence="4">VT</strain>
    </source>
</reference>
<protein>
    <submittedName>
        <fullName evidence="3">Uncharacterized protein</fullName>
    </submittedName>
</protein>
<dbReference type="EMBL" id="JAIOUQ010000007">
    <property type="protein sequence ID" value="MBZ2165517.1"/>
    <property type="molecule type" value="Genomic_DNA"/>
</dbReference>
<evidence type="ECO:0000313" key="4">
    <source>
        <dbReference type="Proteomes" id="UP000825933"/>
    </source>
</evidence>
<organism evidence="3 4">
    <name type="scientific">Methanobacterium spitsbergense</name>
    <dbReference type="NCBI Taxonomy" id="2874285"/>
    <lineage>
        <taxon>Archaea</taxon>
        <taxon>Methanobacteriati</taxon>
        <taxon>Methanobacteriota</taxon>
        <taxon>Methanomada group</taxon>
        <taxon>Methanobacteria</taxon>
        <taxon>Methanobacteriales</taxon>
        <taxon>Methanobacteriaceae</taxon>
        <taxon>Methanobacterium</taxon>
    </lineage>
</organism>
<keyword evidence="2" id="KW-0812">Transmembrane</keyword>
<evidence type="ECO:0000313" key="3">
    <source>
        <dbReference type="EMBL" id="MBZ2165517.1"/>
    </source>
</evidence>
<dbReference type="AlphaFoldDB" id="A0A8T5UTJ5"/>
<evidence type="ECO:0000256" key="2">
    <source>
        <dbReference type="SAM" id="Phobius"/>
    </source>
</evidence>
<sequence length="215" mass="23260">MKDKLEKGKNWFFNQNLLVKLAIIVGGAIILILIILIILGLVFPDDTPLTGADLEKYKASCTVISLQALNSNVNKYKGQHVNFTGQIVQINQKDGQTNIVMSVTQVNGGWSNTDLIYVTYKSQTNLKRGDIITVYGAVSGTYNYMSVTLGRLVLPKITARDIELTPLISLVAVPFTTSGTNISSNSTDNSSGTQNSTNTTNPSNTQTNTAPSNNI</sequence>
<keyword evidence="4" id="KW-1185">Reference proteome</keyword>
<proteinExistence type="predicted"/>
<feature type="transmembrane region" description="Helical" evidence="2">
    <location>
        <begin position="21"/>
        <end position="43"/>
    </location>
</feature>
<keyword evidence="2" id="KW-1133">Transmembrane helix</keyword>
<gene>
    <name evidence="3" type="ORF">K8N75_05625</name>
</gene>
<keyword evidence="2" id="KW-0472">Membrane</keyword>
<dbReference type="Proteomes" id="UP000825933">
    <property type="component" value="Unassembled WGS sequence"/>
</dbReference>
<name>A0A8T5UTJ5_9EURY</name>
<evidence type="ECO:0000256" key="1">
    <source>
        <dbReference type="SAM" id="MobiDB-lite"/>
    </source>
</evidence>